<gene>
    <name evidence="1" type="ORF">SAMN05192543_11210</name>
</gene>
<sequence length="53" mass="5795">MLRVDLRADAALAVAIQMIKSADIVPLPLQHQVDEAIFVIREALKTGERDPVG</sequence>
<evidence type="ECO:0000313" key="1">
    <source>
        <dbReference type="EMBL" id="SFJ84691.1"/>
    </source>
</evidence>
<evidence type="ECO:0000313" key="2">
    <source>
        <dbReference type="Proteomes" id="UP000199548"/>
    </source>
</evidence>
<organism evidence="1 2">
    <name type="scientific">Paraburkholderia megapolitana</name>
    <dbReference type="NCBI Taxonomy" id="420953"/>
    <lineage>
        <taxon>Bacteria</taxon>
        <taxon>Pseudomonadati</taxon>
        <taxon>Pseudomonadota</taxon>
        <taxon>Betaproteobacteria</taxon>
        <taxon>Burkholderiales</taxon>
        <taxon>Burkholderiaceae</taxon>
        <taxon>Paraburkholderia</taxon>
    </lineage>
</organism>
<accession>A0A1I3USA9</accession>
<dbReference type="EMBL" id="FOQU01000012">
    <property type="protein sequence ID" value="SFJ84691.1"/>
    <property type="molecule type" value="Genomic_DNA"/>
</dbReference>
<proteinExistence type="predicted"/>
<dbReference type="AlphaFoldDB" id="A0A1I3USA9"/>
<dbReference type="RefSeq" id="WP_170275766.1">
    <property type="nucleotide sequence ID" value="NZ_CP041745.1"/>
</dbReference>
<protein>
    <submittedName>
        <fullName evidence="1">Uncharacterized protein</fullName>
    </submittedName>
</protein>
<keyword evidence="2" id="KW-1185">Reference proteome</keyword>
<reference evidence="1 2" key="1">
    <citation type="submission" date="2016-10" db="EMBL/GenBank/DDBJ databases">
        <authorList>
            <person name="de Groot N.N."/>
        </authorList>
    </citation>
    <scope>NUCLEOTIDE SEQUENCE [LARGE SCALE GENOMIC DNA]</scope>
    <source>
        <strain evidence="1 2">LMG 23650</strain>
    </source>
</reference>
<name>A0A1I3USA9_9BURK</name>
<dbReference type="Proteomes" id="UP000199548">
    <property type="component" value="Unassembled WGS sequence"/>
</dbReference>